<dbReference type="KEGG" id="lamb:KBB96_01765"/>
<keyword evidence="3" id="KW-1185">Reference proteome</keyword>
<evidence type="ECO:0000313" key="3">
    <source>
        <dbReference type="Proteomes" id="UP000676169"/>
    </source>
</evidence>
<accession>A0A975J087</accession>
<feature type="domain" description="DUF4350" evidence="1">
    <location>
        <begin position="39"/>
        <end position="209"/>
    </location>
</feature>
<proteinExistence type="predicted"/>
<evidence type="ECO:0000313" key="2">
    <source>
        <dbReference type="EMBL" id="QUE51632.1"/>
    </source>
</evidence>
<dbReference type="PROSITE" id="PS51257">
    <property type="entry name" value="PROKAR_LIPOPROTEIN"/>
    <property type="match status" value="1"/>
</dbReference>
<sequence>MTLPRWLIVVMTVFGLFGCSGSGSYHEEETGYKGQALVDPWLAAGRFLSSYGHEVSKPSSWHPPTPEETVWFVPAKVIGNETFARQMEGWMNRGGHLVCLVDYTDPGNDWWLGSRVQMEPAFEKMLSWHGFSVAQDGSATAPSDPLRFRGRKYDTEAKSDWQVSVRNAKSGVFASTVVGNGRLTVITDARIFRNRWIDGKQHAELLKALVDASSTRGTIVFVRGATLSLWALLWERAWALMVGMILVLAVWLWKNLPRFGPVEAADAPSPLRGYDHHLEALGDFQWRLDKGAAMLAPIREAVIERSQRMLIRTGRQDADIFAVLAERAGISRERAQRALVETAPADAAVFTRTVADLQAILRNLD</sequence>
<dbReference type="EMBL" id="CP073100">
    <property type="protein sequence ID" value="QUE51632.1"/>
    <property type="molecule type" value="Genomic_DNA"/>
</dbReference>
<organism evidence="2 3">
    <name type="scientific">Luteolibacter ambystomatis</name>
    <dbReference type="NCBI Taxonomy" id="2824561"/>
    <lineage>
        <taxon>Bacteria</taxon>
        <taxon>Pseudomonadati</taxon>
        <taxon>Verrucomicrobiota</taxon>
        <taxon>Verrucomicrobiia</taxon>
        <taxon>Verrucomicrobiales</taxon>
        <taxon>Verrucomicrobiaceae</taxon>
        <taxon>Luteolibacter</taxon>
    </lineage>
</organism>
<protein>
    <recommendedName>
        <fullName evidence="1">DUF4350 domain-containing protein</fullName>
    </recommendedName>
</protein>
<reference evidence="2" key="1">
    <citation type="submission" date="2021-04" db="EMBL/GenBank/DDBJ databases">
        <title>Luteolibacter sp. 32A isolated from the skin of an Anderson's salamander (Ambystoma andersonii).</title>
        <authorList>
            <person name="Spergser J."/>
            <person name="Busse H.-J."/>
        </authorList>
    </citation>
    <scope>NUCLEOTIDE SEQUENCE</scope>
    <source>
        <strain evidence="2">32A</strain>
    </source>
</reference>
<dbReference type="AlphaFoldDB" id="A0A975J087"/>
<dbReference type="InterPro" id="IPR025646">
    <property type="entry name" value="DUF4350"/>
</dbReference>
<dbReference type="Pfam" id="PF14258">
    <property type="entry name" value="DUF4350"/>
    <property type="match status" value="1"/>
</dbReference>
<gene>
    <name evidence="2" type="ORF">KBB96_01765</name>
</gene>
<dbReference type="RefSeq" id="WP_211631771.1">
    <property type="nucleotide sequence ID" value="NZ_CP073100.1"/>
</dbReference>
<evidence type="ECO:0000259" key="1">
    <source>
        <dbReference type="Pfam" id="PF14258"/>
    </source>
</evidence>
<dbReference type="Proteomes" id="UP000676169">
    <property type="component" value="Chromosome"/>
</dbReference>
<name>A0A975J087_9BACT</name>